<dbReference type="Gene3D" id="2.120.10.10">
    <property type="match status" value="1"/>
</dbReference>
<dbReference type="InterPro" id="IPR042230">
    <property type="entry name" value="CusF_sf"/>
</dbReference>
<evidence type="ECO:0000313" key="2">
    <source>
        <dbReference type="EMBL" id="WRQ86866.1"/>
    </source>
</evidence>
<dbReference type="Proteomes" id="UP000738431">
    <property type="component" value="Chromosome"/>
</dbReference>
<evidence type="ECO:0000313" key="3">
    <source>
        <dbReference type="Proteomes" id="UP000738431"/>
    </source>
</evidence>
<dbReference type="Pfam" id="PF11604">
    <property type="entry name" value="CusF_Ec"/>
    <property type="match status" value="1"/>
</dbReference>
<dbReference type="InterPro" id="IPR021647">
    <property type="entry name" value="CusF_Ec"/>
</dbReference>
<accession>A0ABZ1C5V6</accession>
<dbReference type="CDD" id="cd15482">
    <property type="entry name" value="Sialidase_non-viral"/>
    <property type="match status" value="1"/>
</dbReference>
<name>A0ABZ1C5V6_9BACT</name>
<reference evidence="2 3" key="1">
    <citation type="submission" date="2021-08" db="EMBL/GenBank/DDBJ databases">
        <authorList>
            <person name="Zhang D."/>
            <person name="Zhang A."/>
            <person name="Wang L."/>
        </authorList>
    </citation>
    <scope>NUCLEOTIDE SEQUENCE [LARGE SCALE GENOMIC DNA]</scope>
    <source>
        <strain evidence="2 3">WL0086</strain>
    </source>
</reference>
<dbReference type="RefSeq" id="WP_221030701.1">
    <property type="nucleotide sequence ID" value="NZ_CP139781.1"/>
</dbReference>
<reference evidence="2 3" key="2">
    <citation type="submission" date="2023-12" db="EMBL/GenBank/DDBJ databases">
        <title>Description of an unclassified Opitutus bacterium of Verrucomicrobiota.</title>
        <authorList>
            <person name="Zhang D.-F."/>
        </authorList>
    </citation>
    <scope>NUCLEOTIDE SEQUENCE [LARGE SCALE GENOMIC DNA]</scope>
    <source>
        <strain evidence="2 3">WL0086</strain>
    </source>
</reference>
<dbReference type="SUPFAM" id="SSF50939">
    <property type="entry name" value="Sialidases"/>
    <property type="match status" value="2"/>
</dbReference>
<dbReference type="InterPro" id="IPR036278">
    <property type="entry name" value="Sialidase_sf"/>
</dbReference>
<proteinExistence type="predicted"/>
<feature type="chain" id="PRO_5046645430" evidence="1">
    <location>
        <begin position="20"/>
        <end position="494"/>
    </location>
</feature>
<feature type="signal peptide" evidence="1">
    <location>
        <begin position="1"/>
        <end position="19"/>
    </location>
</feature>
<keyword evidence="3" id="KW-1185">Reference proteome</keyword>
<organism evidence="2 3">
    <name type="scientific">Actomonas aquatica</name>
    <dbReference type="NCBI Taxonomy" id="2866162"/>
    <lineage>
        <taxon>Bacteria</taxon>
        <taxon>Pseudomonadati</taxon>
        <taxon>Verrucomicrobiota</taxon>
        <taxon>Opitutia</taxon>
        <taxon>Opitutales</taxon>
        <taxon>Opitutaceae</taxon>
        <taxon>Actomonas</taxon>
    </lineage>
</organism>
<sequence length="494" mass="53545">MKLLPLLRLALLLVAPLWAQPVRFDALQLDAAPGSTAPQLASAYDGSLYASWVEPTTDGGHALRITRFDREADAWLAPGTVASGSNWFINSADTPSVAAGLRGKVAAVWFERGDGDAHSHAYHAVYATSDNHGQTWSPPAPLSIESHVTEFATITPLINGKWLAVWLDGRAHTDGGPMQLRSRLLGSDEPDTLIDDRVCDCCSLATTVLPNGSVLLAYRDRSDDEVRDIAYRRYSRGAWTEATAPTSDGWTINACPVNGPALSRRGAHVAAAWFTAADGEPVVKTARSNNIGRSWNLVGPVSDPDARPIGRASVAVTRDGSQWVGWVEAPGTYALRRVDAEGVMHAIDRLPLPPSEASAAPHDRPRMTLLDNRSDQPARLLILRPEPTGVASYIATLPLEEGAAVDDCGCGPQEDTSRGHAMRGRIEKVMTERNALLVAHEEVPGVMKAMTMQFSVDPRVIPLVADGQEIMARMERRDDGKWWLFNIRLLKAAN</sequence>
<protein>
    <submittedName>
        <fullName evidence="2">Copper-binding protein</fullName>
    </submittedName>
</protein>
<gene>
    <name evidence="2" type="ORF">K1X11_018800</name>
</gene>
<evidence type="ECO:0000256" key="1">
    <source>
        <dbReference type="SAM" id="SignalP"/>
    </source>
</evidence>
<dbReference type="Gene3D" id="2.40.50.320">
    <property type="entry name" value="Copper binding periplasmic protein CusF"/>
    <property type="match status" value="1"/>
</dbReference>
<dbReference type="EMBL" id="CP139781">
    <property type="protein sequence ID" value="WRQ86866.1"/>
    <property type="molecule type" value="Genomic_DNA"/>
</dbReference>
<keyword evidence="1" id="KW-0732">Signal</keyword>